<name>A0A814TJE0_ADIRI</name>
<feature type="domain" description="CAP-Gly" evidence="1">
    <location>
        <begin position="914"/>
        <end position="956"/>
    </location>
</feature>
<evidence type="ECO:0000313" key="3">
    <source>
        <dbReference type="Proteomes" id="UP000663852"/>
    </source>
</evidence>
<proteinExistence type="predicted"/>
<dbReference type="Pfam" id="PF01302">
    <property type="entry name" value="CAP_GLY"/>
    <property type="match status" value="1"/>
</dbReference>
<dbReference type="InterPro" id="IPR036859">
    <property type="entry name" value="CAP-Gly_dom_sf"/>
</dbReference>
<dbReference type="Proteomes" id="UP000663852">
    <property type="component" value="Unassembled WGS sequence"/>
</dbReference>
<organism evidence="2 3">
    <name type="scientific">Adineta ricciae</name>
    <name type="common">Rotifer</name>
    <dbReference type="NCBI Taxonomy" id="249248"/>
    <lineage>
        <taxon>Eukaryota</taxon>
        <taxon>Metazoa</taxon>
        <taxon>Spiralia</taxon>
        <taxon>Gnathifera</taxon>
        <taxon>Rotifera</taxon>
        <taxon>Eurotatoria</taxon>
        <taxon>Bdelloidea</taxon>
        <taxon>Adinetida</taxon>
        <taxon>Adinetidae</taxon>
        <taxon>Adineta</taxon>
    </lineage>
</organism>
<comment type="caution">
    <text evidence="2">The sequence shown here is derived from an EMBL/GenBank/DDBJ whole genome shotgun (WGS) entry which is preliminary data.</text>
</comment>
<dbReference type="EMBL" id="CAJNOJ010000126">
    <property type="protein sequence ID" value="CAF1162152.1"/>
    <property type="molecule type" value="Genomic_DNA"/>
</dbReference>
<evidence type="ECO:0000259" key="1">
    <source>
        <dbReference type="PROSITE" id="PS50245"/>
    </source>
</evidence>
<dbReference type="SMART" id="SM01052">
    <property type="entry name" value="CAP_GLY"/>
    <property type="match status" value="1"/>
</dbReference>
<dbReference type="InterPro" id="IPR000938">
    <property type="entry name" value="CAP-Gly_domain"/>
</dbReference>
<gene>
    <name evidence="2" type="ORF">EDS130_LOCUS23201</name>
</gene>
<accession>A0A814TJE0</accession>
<dbReference type="Gene3D" id="2.30.30.190">
    <property type="entry name" value="CAP Gly-rich-like domain"/>
    <property type="match status" value="1"/>
</dbReference>
<dbReference type="PROSITE" id="PS50245">
    <property type="entry name" value="CAP_GLY_2"/>
    <property type="match status" value="1"/>
</dbReference>
<dbReference type="PANTHER" id="PTHR18916">
    <property type="entry name" value="DYNACTIN 1-RELATED MICROTUBULE-BINDING"/>
    <property type="match status" value="1"/>
</dbReference>
<dbReference type="SUPFAM" id="SSF74924">
    <property type="entry name" value="Cap-Gly domain"/>
    <property type="match status" value="1"/>
</dbReference>
<reference evidence="2" key="1">
    <citation type="submission" date="2021-02" db="EMBL/GenBank/DDBJ databases">
        <authorList>
            <person name="Nowell W R."/>
        </authorList>
    </citation>
    <scope>NUCLEOTIDE SEQUENCE</scope>
</reference>
<sequence>MNLSETSTSGKPNLNLDESKILDIYEEIENLRVQLIRRNKKSANVSSSQWHIANKLRTDPEQLQAFSTELRQEYQRVFSLTCEANIISTEMQRHVIYTVTLQTPVSYLKPNERTVNCICVPAVQVNRSGSTPQIWNTEKFEYKLSEMKKTYQRWKISENKNELLKEHNPFYEDELETLIGVANIYLRALFYSSKLDYIVPIINDKGEISGSLYVTLEQIGSPILKEQSDLQINSATRSSISEWISIDGEEQSLNTNHSASQQSFEDEGIEESFGLFDCKKNKTIIKFAIKEARNLPEIDCESIVCRYIFINPKLDKTAVSTKPADNERHFSFDHKEEFTFRLTDTFRATCVENSIPVEIWSQSSTKTVSKDIPDTEEDNEQLTKVREISKCWKNVKRHIQLSVGIQELDETGEWKPVLVYADDRVPSGGIYQLKHGQSKRVVVQARILPRSDALPFHIDTIRSIDIGSVNARKLDAPVQLDSYQDHDLQSLKEQWLNLIEKRKSGVETKLRSLHHQTNKSEHEIQKENMLLEEIRQLAQEQDIAVLPPPATGIPGSPADWDPPETVELHRPLIFLDLDPFRIKSTKDRAGTETLLAEEDPSSMIQLSLIQNMSDEVPAIALWNPSRHILSSIDQVTANGTLIYLIVKVIVIISEPAHMEIVLRKRIAVTMNKNDGWWSKKLVKSFLGYETYSRTSVVYEIVSNIPKSLYGAEDQTQASFDCISDENISKHIRNAFAIDSLLLLDKLRQEVLLAEKSLKQQTVAKSTSAPNITIYNQQPVRINEPFLNISLLSIKQDVSKPTVLPSEEDKSSDPIPNKIFVPEEQVPSLQIPSVVIECVCEPVKVEMNVEGQNIPMEICDPKLKQPGSMSSSLSAESFPTSNYDDTPGCFSVGDQVIVNTGHSIVSKKGTIRFIGEIDGKKGIWFGVELQEPFGKNNGTVNQHAYFKCAPAHGAFVRKDKLQVIT</sequence>
<evidence type="ECO:0000313" key="2">
    <source>
        <dbReference type="EMBL" id="CAF1162152.1"/>
    </source>
</evidence>
<dbReference type="OrthoDB" id="3176171at2759"/>
<protein>
    <recommendedName>
        <fullName evidence="1">CAP-Gly domain-containing protein</fullName>
    </recommendedName>
</protein>
<dbReference type="AlphaFoldDB" id="A0A814TJE0"/>